<keyword evidence="3" id="KW-1185">Reference proteome</keyword>
<sequence>MDGERQRWPAMRETAWEKWDPAAAARTRKLRRSASNGREARRGGGGSSGKLGCWMRLPALAKVKVIGKAPELSLDTPRSSCTLDEERNGIILAVRGAGAEEVADTSASFAAKEGVVAAKTDDVAARRPRMVAAAARWW</sequence>
<evidence type="ECO:0000313" key="3">
    <source>
        <dbReference type="Proteomes" id="UP000007015"/>
    </source>
</evidence>
<name>B8ACQ5_ORYSI</name>
<dbReference type="Proteomes" id="UP000007015">
    <property type="component" value="Chromosome 1"/>
</dbReference>
<proteinExistence type="predicted"/>
<evidence type="ECO:0000256" key="1">
    <source>
        <dbReference type="SAM" id="MobiDB-lite"/>
    </source>
</evidence>
<dbReference type="HOGENOM" id="CLU_1858552_0_0_1"/>
<feature type="region of interest" description="Disordered" evidence="1">
    <location>
        <begin position="1"/>
        <end position="51"/>
    </location>
</feature>
<dbReference type="EMBL" id="CM000126">
    <property type="protein sequence ID" value="EEC70144.1"/>
    <property type="molecule type" value="Genomic_DNA"/>
</dbReference>
<gene>
    <name evidence="2" type="ORF">OsI_00842</name>
</gene>
<dbReference type="Gramene" id="BGIOSGA002153-TA">
    <property type="protein sequence ID" value="BGIOSGA002153-PA"/>
    <property type="gene ID" value="BGIOSGA002153"/>
</dbReference>
<protein>
    <submittedName>
        <fullName evidence="2">Uncharacterized protein</fullName>
    </submittedName>
</protein>
<evidence type="ECO:0000313" key="2">
    <source>
        <dbReference type="EMBL" id="EEC70144.1"/>
    </source>
</evidence>
<accession>B8ACQ5</accession>
<organism evidence="2 3">
    <name type="scientific">Oryza sativa subsp. indica</name>
    <name type="common">Rice</name>
    <dbReference type="NCBI Taxonomy" id="39946"/>
    <lineage>
        <taxon>Eukaryota</taxon>
        <taxon>Viridiplantae</taxon>
        <taxon>Streptophyta</taxon>
        <taxon>Embryophyta</taxon>
        <taxon>Tracheophyta</taxon>
        <taxon>Spermatophyta</taxon>
        <taxon>Magnoliopsida</taxon>
        <taxon>Liliopsida</taxon>
        <taxon>Poales</taxon>
        <taxon>Poaceae</taxon>
        <taxon>BOP clade</taxon>
        <taxon>Oryzoideae</taxon>
        <taxon>Oryzeae</taxon>
        <taxon>Oryzinae</taxon>
        <taxon>Oryza</taxon>
        <taxon>Oryza sativa</taxon>
    </lineage>
</organism>
<dbReference type="AlphaFoldDB" id="B8ACQ5"/>
<reference evidence="2 3" key="1">
    <citation type="journal article" date="2005" name="PLoS Biol.">
        <title>The genomes of Oryza sativa: a history of duplications.</title>
        <authorList>
            <person name="Yu J."/>
            <person name="Wang J."/>
            <person name="Lin W."/>
            <person name="Li S."/>
            <person name="Li H."/>
            <person name="Zhou J."/>
            <person name="Ni P."/>
            <person name="Dong W."/>
            <person name="Hu S."/>
            <person name="Zeng C."/>
            <person name="Zhang J."/>
            <person name="Zhang Y."/>
            <person name="Li R."/>
            <person name="Xu Z."/>
            <person name="Li S."/>
            <person name="Li X."/>
            <person name="Zheng H."/>
            <person name="Cong L."/>
            <person name="Lin L."/>
            <person name="Yin J."/>
            <person name="Geng J."/>
            <person name="Li G."/>
            <person name="Shi J."/>
            <person name="Liu J."/>
            <person name="Lv H."/>
            <person name="Li J."/>
            <person name="Wang J."/>
            <person name="Deng Y."/>
            <person name="Ran L."/>
            <person name="Shi X."/>
            <person name="Wang X."/>
            <person name="Wu Q."/>
            <person name="Li C."/>
            <person name="Ren X."/>
            <person name="Wang J."/>
            <person name="Wang X."/>
            <person name="Li D."/>
            <person name="Liu D."/>
            <person name="Zhang X."/>
            <person name="Ji Z."/>
            <person name="Zhao W."/>
            <person name="Sun Y."/>
            <person name="Zhang Z."/>
            <person name="Bao J."/>
            <person name="Han Y."/>
            <person name="Dong L."/>
            <person name="Ji J."/>
            <person name="Chen P."/>
            <person name="Wu S."/>
            <person name="Liu J."/>
            <person name="Xiao Y."/>
            <person name="Bu D."/>
            <person name="Tan J."/>
            <person name="Yang L."/>
            <person name="Ye C."/>
            <person name="Zhang J."/>
            <person name="Xu J."/>
            <person name="Zhou Y."/>
            <person name="Yu Y."/>
            <person name="Zhang B."/>
            <person name="Zhuang S."/>
            <person name="Wei H."/>
            <person name="Liu B."/>
            <person name="Lei M."/>
            <person name="Yu H."/>
            <person name="Li Y."/>
            <person name="Xu H."/>
            <person name="Wei S."/>
            <person name="He X."/>
            <person name="Fang L."/>
            <person name="Zhang Z."/>
            <person name="Zhang Y."/>
            <person name="Huang X."/>
            <person name="Su Z."/>
            <person name="Tong W."/>
            <person name="Li J."/>
            <person name="Tong Z."/>
            <person name="Li S."/>
            <person name="Ye J."/>
            <person name="Wang L."/>
            <person name="Fang L."/>
            <person name="Lei T."/>
            <person name="Chen C."/>
            <person name="Chen H."/>
            <person name="Xu Z."/>
            <person name="Li H."/>
            <person name="Huang H."/>
            <person name="Zhang F."/>
            <person name="Xu H."/>
            <person name="Li N."/>
            <person name="Zhao C."/>
            <person name="Li S."/>
            <person name="Dong L."/>
            <person name="Huang Y."/>
            <person name="Li L."/>
            <person name="Xi Y."/>
            <person name="Qi Q."/>
            <person name="Li W."/>
            <person name="Zhang B."/>
            <person name="Hu W."/>
            <person name="Zhang Y."/>
            <person name="Tian X."/>
            <person name="Jiao Y."/>
            <person name="Liang X."/>
            <person name="Jin J."/>
            <person name="Gao L."/>
            <person name="Zheng W."/>
            <person name="Hao B."/>
            <person name="Liu S."/>
            <person name="Wang W."/>
            <person name="Yuan L."/>
            <person name="Cao M."/>
            <person name="McDermott J."/>
            <person name="Samudrala R."/>
            <person name="Wang J."/>
            <person name="Wong G.K."/>
            <person name="Yang H."/>
        </authorList>
    </citation>
    <scope>NUCLEOTIDE SEQUENCE [LARGE SCALE GENOMIC DNA]</scope>
    <source>
        <strain evidence="3">cv. 93-11</strain>
    </source>
</reference>